<feature type="compositionally biased region" description="Low complexity" evidence="1">
    <location>
        <begin position="46"/>
        <end position="71"/>
    </location>
</feature>
<protein>
    <submittedName>
        <fullName evidence="2">Uncharacterized protein</fullName>
    </submittedName>
</protein>
<feature type="compositionally biased region" description="Low complexity" evidence="1">
    <location>
        <begin position="78"/>
        <end position="91"/>
    </location>
</feature>
<dbReference type="Proteomes" id="UP000027920">
    <property type="component" value="Unassembled WGS sequence"/>
</dbReference>
<feature type="region of interest" description="Disordered" evidence="1">
    <location>
        <begin position="184"/>
        <end position="482"/>
    </location>
</feature>
<feature type="compositionally biased region" description="Polar residues" evidence="1">
    <location>
        <begin position="99"/>
        <end position="119"/>
    </location>
</feature>
<evidence type="ECO:0000313" key="2">
    <source>
        <dbReference type="EMBL" id="KEF55116.1"/>
    </source>
</evidence>
<feature type="region of interest" description="Disordered" evidence="1">
    <location>
        <begin position="667"/>
        <end position="720"/>
    </location>
</feature>
<feature type="region of interest" description="Disordered" evidence="1">
    <location>
        <begin position="46"/>
        <end position="120"/>
    </location>
</feature>
<dbReference type="AlphaFoldDB" id="A0A072P5I4"/>
<feature type="compositionally biased region" description="Acidic residues" evidence="1">
    <location>
        <begin position="279"/>
        <end position="289"/>
    </location>
</feature>
<feature type="compositionally biased region" description="Basic and acidic residues" evidence="1">
    <location>
        <begin position="314"/>
        <end position="332"/>
    </location>
</feature>
<feature type="compositionally biased region" description="Basic residues" evidence="1">
    <location>
        <begin position="400"/>
        <end position="414"/>
    </location>
</feature>
<reference evidence="2 3" key="1">
    <citation type="submission" date="2013-03" db="EMBL/GenBank/DDBJ databases">
        <title>The Genome Sequence of Exophiala aquamarina CBS 119918.</title>
        <authorList>
            <consortium name="The Broad Institute Genomics Platform"/>
            <person name="Cuomo C."/>
            <person name="de Hoog S."/>
            <person name="Gorbushina A."/>
            <person name="Walker B."/>
            <person name="Young S.K."/>
            <person name="Zeng Q."/>
            <person name="Gargeya S."/>
            <person name="Fitzgerald M."/>
            <person name="Haas B."/>
            <person name="Abouelleil A."/>
            <person name="Allen A.W."/>
            <person name="Alvarado L."/>
            <person name="Arachchi H.M."/>
            <person name="Berlin A.M."/>
            <person name="Chapman S.B."/>
            <person name="Gainer-Dewar J."/>
            <person name="Goldberg J."/>
            <person name="Griggs A."/>
            <person name="Gujja S."/>
            <person name="Hansen M."/>
            <person name="Howarth C."/>
            <person name="Imamovic A."/>
            <person name="Ireland A."/>
            <person name="Larimer J."/>
            <person name="McCowan C."/>
            <person name="Murphy C."/>
            <person name="Pearson M."/>
            <person name="Poon T.W."/>
            <person name="Priest M."/>
            <person name="Roberts A."/>
            <person name="Saif S."/>
            <person name="Shea T."/>
            <person name="Sisk P."/>
            <person name="Sykes S."/>
            <person name="Wortman J."/>
            <person name="Nusbaum C."/>
            <person name="Birren B."/>
        </authorList>
    </citation>
    <scope>NUCLEOTIDE SEQUENCE [LARGE SCALE GENOMIC DNA]</scope>
    <source>
        <strain evidence="2 3">CBS 119918</strain>
    </source>
</reference>
<dbReference type="VEuPathDB" id="FungiDB:A1O9_08769"/>
<feature type="compositionally biased region" description="Basic and acidic residues" evidence="1">
    <location>
        <begin position="184"/>
        <end position="194"/>
    </location>
</feature>
<dbReference type="OrthoDB" id="5333304at2759"/>
<name>A0A072P5I4_9EURO</name>
<evidence type="ECO:0000313" key="3">
    <source>
        <dbReference type="Proteomes" id="UP000027920"/>
    </source>
</evidence>
<comment type="caution">
    <text evidence="2">The sequence shown here is derived from an EMBL/GenBank/DDBJ whole genome shotgun (WGS) entry which is preliminary data.</text>
</comment>
<accession>A0A072P5I4</accession>
<organism evidence="2 3">
    <name type="scientific">Exophiala aquamarina CBS 119918</name>
    <dbReference type="NCBI Taxonomy" id="1182545"/>
    <lineage>
        <taxon>Eukaryota</taxon>
        <taxon>Fungi</taxon>
        <taxon>Dikarya</taxon>
        <taxon>Ascomycota</taxon>
        <taxon>Pezizomycotina</taxon>
        <taxon>Eurotiomycetes</taxon>
        <taxon>Chaetothyriomycetidae</taxon>
        <taxon>Chaetothyriales</taxon>
        <taxon>Herpotrichiellaceae</taxon>
        <taxon>Exophiala</taxon>
    </lineage>
</organism>
<sequence length="825" mass="92842">MSATVGPLLNGTMPVVHHLHEHEVLEYEKILKLRDEIFAGSHPRLSVPAHAVQPPSAQSQSQSLSQSQSHLTIPPTYPSSASQSRSANNQPTREEDAARSQTQPNGGFTPSTQPTSNVSEFDPVLLTKSDDLVRAEIQLKRQRLEKGLRDQFEQKRFDARKKPAPAEAKPDFDLQAILAKASDIVKDFSPKDDGSATESVDENSFYSSRAPDSIQDGQSSSGEEEGEADQTSGPRVSAVMGSPLHVEGDGDASTNLQDHQSQISAPVQRTLPADPAIMDLDDDEEEEGEYSPPEATEQYPVQGNLNYQAMQASRDPRSRPLRRYSDVGDNGRRALSPNEANMRIVRNHITSPIAPRPSRVSPLAVAKDQPFSQNGRQLRPRRVPRPGSPPSPDDSNTLPARKKRKLEKQRKNRRNGGFSPDAFIKEENVSPPPFHDVQPLGSGRLRPVASDRPIVIQDDEPAQDVRYMQQPTRYVDSPSRPLPRQVEQLMPLSEPRVLSRASMRPVRDDQDLRRVASLHNMRSEPGRDYGDPYYETPTRIRATSYARLGSPALMESPQQPRDIPVEYDQPPQERRVVRTPAPVYREVYEDAEGGFRYAVEPMPPPPPPTQRIMIDEYGRRFREIIPSERAPMIPRAMSVRRDNGEPLYENYRSPRAGSVFVDSVPDRSYASEMPPPQVTYRRLGEPTRSSAIPGSATREYLDPAQMSRPSSVQVLDHASRQPVYADERTEFREPMRMASVRPTAGRYEESHPVEMFSRGQSVRPAVREGSVFVDDRSRLRQEYLPAEQPRYRAVEPEKRYFDAQGREVITMDGAMDGRQRVVERY</sequence>
<dbReference type="STRING" id="1182545.A0A072P5I4"/>
<gene>
    <name evidence="2" type="ORF">A1O9_08769</name>
</gene>
<evidence type="ECO:0000256" key="1">
    <source>
        <dbReference type="SAM" id="MobiDB-lite"/>
    </source>
</evidence>
<dbReference type="GeneID" id="25283680"/>
<keyword evidence="3" id="KW-1185">Reference proteome</keyword>
<proteinExistence type="predicted"/>
<feature type="compositionally biased region" description="Polar residues" evidence="1">
    <location>
        <begin position="196"/>
        <end position="207"/>
    </location>
</feature>
<dbReference type="EMBL" id="AMGV01000008">
    <property type="protein sequence ID" value="KEF55116.1"/>
    <property type="molecule type" value="Genomic_DNA"/>
</dbReference>
<dbReference type="HOGENOM" id="CLU_013199_0_0_1"/>
<feature type="region of interest" description="Disordered" evidence="1">
    <location>
        <begin position="154"/>
        <end position="173"/>
    </location>
</feature>
<feature type="compositionally biased region" description="Low complexity" evidence="1">
    <location>
        <begin position="212"/>
        <end position="221"/>
    </location>
</feature>
<dbReference type="RefSeq" id="XP_013257706.1">
    <property type="nucleotide sequence ID" value="XM_013402252.1"/>
</dbReference>
<feature type="compositionally biased region" description="Polar residues" evidence="1">
    <location>
        <begin position="252"/>
        <end position="267"/>
    </location>
</feature>
<feature type="compositionally biased region" description="Polar residues" evidence="1">
    <location>
        <begin position="299"/>
        <end position="311"/>
    </location>
</feature>